<evidence type="ECO:0000313" key="4">
    <source>
        <dbReference type="Proteomes" id="UP001371305"/>
    </source>
</evidence>
<dbReference type="RefSeq" id="WP_341405864.1">
    <property type="nucleotide sequence ID" value="NZ_JBBUKT010000006.1"/>
</dbReference>
<dbReference type="Proteomes" id="UP001371305">
    <property type="component" value="Unassembled WGS sequence"/>
</dbReference>
<evidence type="ECO:0000313" key="3">
    <source>
        <dbReference type="EMBL" id="MEK7952106.1"/>
    </source>
</evidence>
<keyword evidence="1" id="KW-0175">Coiled coil</keyword>
<sequence length="317" mass="35570">MSADSTLKSLVPLAVGLVVGVAGATMFRASLTGEKGSAEERVAKLEVELKKANNKIAALDDAPRRDGRTVKDGLRDIVADLRAGRPVTPDDILKLTKPLMRDLEPLMARMRVREEKRRIDSMTGELARKYNLTSSQQEALHKWFEQKSEADAKAWSQIVSSDSTTFEDMIRSTHDVRPDEGLDAFMQTQLSGDKLTQFKTERMAERAQRVEQEADRSVQRLDNIVGLDDQQRDQVFGIMARSSRDYDPAMQLEGIGGQIGTSPNGGRQEAMMSVLRPEQRQAYEAERQRRRHEAEEDLGAIGLSLPPNWDLLDNDDF</sequence>
<feature type="region of interest" description="Disordered" evidence="2">
    <location>
        <begin position="281"/>
        <end position="300"/>
    </location>
</feature>
<organism evidence="3 4">
    <name type="scientific">Luteolibacter soli</name>
    <dbReference type="NCBI Taxonomy" id="3135280"/>
    <lineage>
        <taxon>Bacteria</taxon>
        <taxon>Pseudomonadati</taxon>
        <taxon>Verrucomicrobiota</taxon>
        <taxon>Verrucomicrobiia</taxon>
        <taxon>Verrucomicrobiales</taxon>
        <taxon>Verrucomicrobiaceae</taxon>
        <taxon>Luteolibacter</taxon>
    </lineage>
</organism>
<feature type="coiled-coil region" evidence="1">
    <location>
        <begin position="28"/>
        <end position="62"/>
    </location>
</feature>
<proteinExistence type="predicted"/>
<comment type="caution">
    <text evidence="3">The sequence shown here is derived from an EMBL/GenBank/DDBJ whole genome shotgun (WGS) entry which is preliminary data.</text>
</comment>
<protein>
    <submittedName>
        <fullName evidence="3">Uncharacterized protein</fullName>
    </submittedName>
</protein>
<reference evidence="3 4" key="1">
    <citation type="submission" date="2024-04" db="EMBL/GenBank/DDBJ databases">
        <title>Luteolibacter sp. isolated from soil.</title>
        <authorList>
            <person name="An J."/>
        </authorList>
    </citation>
    <scope>NUCLEOTIDE SEQUENCE [LARGE SCALE GENOMIC DNA]</scope>
    <source>
        <strain evidence="3 4">Y139</strain>
    </source>
</reference>
<dbReference type="EMBL" id="JBBUKT010000006">
    <property type="protein sequence ID" value="MEK7952106.1"/>
    <property type="molecule type" value="Genomic_DNA"/>
</dbReference>
<keyword evidence="4" id="KW-1185">Reference proteome</keyword>
<evidence type="ECO:0000256" key="2">
    <source>
        <dbReference type="SAM" id="MobiDB-lite"/>
    </source>
</evidence>
<gene>
    <name evidence="3" type="ORF">WKV53_16460</name>
</gene>
<name>A0ABU9AWK8_9BACT</name>
<accession>A0ABU9AWK8</accession>
<evidence type="ECO:0000256" key="1">
    <source>
        <dbReference type="SAM" id="Coils"/>
    </source>
</evidence>